<evidence type="ECO:0000256" key="2">
    <source>
        <dbReference type="SAM" id="MobiDB-lite"/>
    </source>
</evidence>
<dbReference type="HOGENOM" id="CLU_406111_0_0_1"/>
<dbReference type="OrthoDB" id="432281at2759"/>
<feature type="compositionally biased region" description="Low complexity" evidence="2">
    <location>
        <begin position="767"/>
        <end position="783"/>
    </location>
</feature>
<evidence type="ECO:0000313" key="5">
    <source>
        <dbReference type="Proteomes" id="UP000014760"/>
    </source>
</evidence>
<sequence>MTWVAGSLRRRPLKRLISSALRFYCAGLKYLMTPHCHDDSVTDQCLFSARKSPTTAMSVKSDNEMDTPKEDNNNEIKSDAFVQSRIYSAIAQLRPHSWKEVAALVNEGEDVNLRGAYNETYLHVLAAPRPDDAIPHVEAIAYVLSEGGVDVNAKDQEGNTVLHVSAMNDMNHRLAAALLRIGVDPCLLNNEDQDAIDLSSNDDFKRQITLFDPGLWRAVNQKNKVTVAKLVKYFCKVDAMKDGKSLLEMSRELGNKHITKSLEKYRKTSEVVHTALSGNSEKLKDLVAKDSSLCQVMCDGYLLDGGQQVSWPLLAETIRVGMYDCAKILMQHCSISEPLELGPGLKVPLCVWATDFVTFADTDFKMELFQKADLTCVENRLDLMYRLWRKRFPSGVLEVLVLQHGWDPTQRDPNGYTLRDLIFMDTLHLPREEMLENVAFVDQVFLKLAANGDKEKLETFAVTGYEYINVIDLNGRTSMELAEENGQIECAEFLKKLPTLQANASRLHTCIRAANLQEARELMDVHMMRARDRAGRTALHKAILYEKIFITNHIVQNFKDVLDHQDSTGKTALHYARCMKDREDLVELLVQAGANQNIKDQDGLTPSEFAEKFERDFIELERTKEYGGDIYILERYLAFSAAIQLGDADQLRTMVESLLQYDLNDFKTHLEQSHMDQIQYRSLVFLCIDHGQTEMAKYLISVGADCNEPGLVYTEEDSQLVLPIDYANMMQDYDLVEFIQNLPIDEERPSVPIEQENSEFAEVAPNEPIEQQPQPEQQEQQPQQQPPPKATSSACVIL</sequence>
<dbReference type="PROSITE" id="PS50297">
    <property type="entry name" value="ANK_REP_REGION"/>
    <property type="match status" value="1"/>
</dbReference>
<dbReference type="OMA" id="VENANMS"/>
<accession>R7T3Q4</accession>
<dbReference type="InterPro" id="IPR036770">
    <property type="entry name" value="Ankyrin_rpt-contain_sf"/>
</dbReference>
<evidence type="ECO:0000256" key="1">
    <source>
        <dbReference type="PROSITE-ProRule" id="PRU00023"/>
    </source>
</evidence>
<proteinExistence type="predicted"/>
<evidence type="ECO:0000313" key="4">
    <source>
        <dbReference type="EnsemblMetazoa" id="CapteP193999"/>
    </source>
</evidence>
<evidence type="ECO:0000313" key="3">
    <source>
        <dbReference type="EMBL" id="ELT87281.1"/>
    </source>
</evidence>
<reference evidence="3 5" key="2">
    <citation type="journal article" date="2013" name="Nature">
        <title>Insights into bilaterian evolution from three spiralian genomes.</title>
        <authorList>
            <person name="Simakov O."/>
            <person name="Marletaz F."/>
            <person name="Cho S.J."/>
            <person name="Edsinger-Gonzales E."/>
            <person name="Havlak P."/>
            <person name="Hellsten U."/>
            <person name="Kuo D.H."/>
            <person name="Larsson T."/>
            <person name="Lv J."/>
            <person name="Arendt D."/>
            <person name="Savage R."/>
            <person name="Osoegawa K."/>
            <person name="de Jong P."/>
            <person name="Grimwood J."/>
            <person name="Chapman J.A."/>
            <person name="Shapiro H."/>
            <person name="Aerts A."/>
            <person name="Otillar R.P."/>
            <person name="Terry A.Y."/>
            <person name="Boore J.L."/>
            <person name="Grigoriev I.V."/>
            <person name="Lindberg D.R."/>
            <person name="Seaver E.C."/>
            <person name="Weisblat D.A."/>
            <person name="Putnam N.H."/>
            <person name="Rokhsar D.S."/>
        </authorList>
    </citation>
    <scope>NUCLEOTIDE SEQUENCE</scope>
    <source>
        <strain evidence="3 5">I ESC-2004</strain>
    </source>
</reference>
<dbReference type="InterPro" id="IPR002110">
    <property type="entry name" value="Ankyrin_rpt"/>
</dbReference>
<dbReference type="Gene3D" id="1.25.40.20">
    <property type="entry name" value="Ankyrin repeat-containing domain"/>
    <property type="match status" value="2"/>
</dbReference>
<dbReference type="AlphaFoldDB" id="R7T3Q4"/>
<reference evidence="5" key="1">
    <citation type="submission" date="2012-12" db="EMBL/GenBank/DDBJ databases">
        <authorList>
            <person name="Hellsten U."/>
            <person name="Grimwood J."/>
            <person name="Chapman J.A."/>
            <person name="Shapiro H."/>
            <person name="Aerts A."/>
            <person name="Otillar R.P."/>
            <person name="Terry A.Y."/>
            <person name="Boore J.L."/>
            <person name="Simakov O."/>
            <person name="Marletaz F."/>
            <person name="Cho S.-J."/>
            <person name="Edsinger-Gonzales E."/>
            <person name="Havlak P."/>
            <person name="Kuo D.-H."/>
            <person name="Larsson T."/>
            <person name="Lv J."/>
            <person name="Arendt D."/>
            <person name="Savage R."/>
            <person name="Osoegawa K."/>
            <person name="de Jong P."/>
            <person name="Lindberg D.R."/>
            <person name="Seaver E.C."/>
            <person name="Weisblat D.A."/>
            <person name="Putnam N.H."/>
            <person name="Grigoriev I.V."/>
            <person name="Rokhsar D.S."/>
        </authorList>
    </citation>
    <scope>NUCLEOTIDE SEQUENCE</scope>
    <source>
        <strain evidence="5">I ESC-2004</strain>
    </source>
</reference>
<feature type="repeat" description="ANK" evidence="1">
    <location>
        <begin position="568"/>
        <end position="601"/>
    </location>
</feature>
<reference evidence="4" key="3">
    <citation type="submission" date="2015-06" db="UniProtKB">
        <authorList>
            <consortium name="EnsemblMetazoa"/>
        </authorList>
    </citation>
    <scope>IDENTIFICATION</scope>
</reference>
<dbReference type="EMBL" id="AMQN01015957">
    <property type="status" value="NOT_ANNOTATED_CDS"/>
    <property type="molecule type" value="Genomic_DNA"/>
</dbReference>
<feature type="repeat" description="ANK" evidence="1">
    <location>
        <begin position="157"/>
        <end position="190"/>
    </location>
</feature>
<gene>
    <name evidence="3" type="ORF">CAPTEDRAFT_193999</name>
</gene>
<dbReference type="EnsemblMetazoa" id="CapteT193999">
    <property type="protein sequence ID" value="CapteP193999"/>
    <property type="gene ID" value="CapteG193999"/>
</dbReference>
<dbReference type="STRING" id="283909.R7T3Q4"/>
<feature type="region of interest" description="Disordered" evidence="2">
    <location>
        <begin position="752"/>
        <end position="798"/>
    </location>
</feature>
<dbReference type="Pfam" id="PF12796">
    <property type="entry name" value="Ank_2"/>
    <property type="match status" value="1"/>
</dbReference>
<dbReference type="PANTHER" id="PTHR24172:SF4">
    <property type="entry name" value="ANK_REP_REGION DOMAIN-CONTAINING PROTEIN"/>
    <property type="match status" value="1"/>
</dbReference>
<dbReference type="SMART" id="SM00248">
    <property type="entry name" value="ANK"/>
    <property type="match status" value="6"/>
</dbReference>
<protein>
    <submittedName>
        <fullName evidence="3 4">Uncharacterized protein</fullName>
    </submittedName>
</protein>
<dbReference type="EMBL" id="KB312393">
    <property type="protein sequence ID" value="ELT87281.1"/>
    <property type="molecule type" value="Genomic_DNA"/>
</dbReference>
<keyword evidence="1" id="KW-0040">ANK repeat</keyword>
<dbReference type="PROSITE" id="PS50088">
    <property type="entry name" value="ANK_REPEAT"/>
    <property type="match status" value="2"/>
</dbReference>
<dbReference type="SUPFAM" id="SSF48403">
    <property type="entry name" value="Ankyrin repeat"/>
    <property type="match status" value="2"/>
</dbReference>
<dbReference type="Proteomes" id="UP000014760">
    <property type="component" value="Unassembled WGS sequence"/>
</dbReference>
<name>R7T3Q4_CAPTE</name>
<organism evidence="3">
    <name type="scientific">Capitella teleta</name>
    <name type="common">Polychaete worm</name>
    <dbReference type="NCBI Taxonomy" id="283909"/>
    <lineage>
        <taxon>Eukaryota</taxon>
        <taxon>Metazoa</taxon>
        <taxon>Spiralia</taxon>
        <taxon>Lophotrochozoa</taxon>
        <taxon>Annelida</taxon>
        <taxon>Polychaeta</taxon>
        <taxon>Sedentaria</taxon>
        <taxon>Scolecida</taxon>
        <taxon>Capitellidae</taxon>
        <taxon>Capitella</taxon>
    </lineage>
</organism>
<keyword evidence="5" id="KW-1185">Reference proteome</keyword>
<dbReference type="PANTHER" id="PTHR24172">
    <property type="entry name" value="ANK_REP_REGION DOMAIN-CONTAINING PROTEIN"/>
    <property type="match status" value="1"/>
</dbReference>